<keyword evidence="5" id="KW-0966">Cell projection</keyword>
<evidence type="ECO:0000256" key="3">
    <source>
        <dbReference type="ARBA" id="ARBA00022490"/>
    </source>
</evidence>
<proteinExistence type="predicted"/>
<dbReference type="Gene3D" id="2.60.40.10">
    <property type="entry name" value="Immunoglobulins"/>
    <property type="match status" value="3"/>
</dbReference>
<organism evidence="8 9">
    <name type="scientific">Archangium gephyra</name>
    <dbReference type="NCBI Taxonomy" id="48"/>
    <lineage>
        <taxon>Bacteria</taxon>
        <taxon>Pseudomonadati</taxon>
        <taxon>Myxococcota</taxon>
        <taxon>Myxococcia</taxon>
        <taxon>Myxococcales</taxon>
        <taxon>Cystobacterineae</taxon>
        <taxon>Archangiaceae</taxon>
        <taxon>Archangium</taxon>
    </lineage>
</organism>
<evidence type="ECO:0000256" key="2">
    <source>
        <dbReference type="ARBA" id="ARBA00004496"/>
    </source>
</evidence>
<accession>A0A2W5T2J3</accession>
<comment type="caution">
    <text evidence="8">The sequence shown here is derived from an EMBL/GenBank/DDBJ whole genome shotgun (WGS) entry which is preliminary data.</text>
</comment>
<evidence type="ECO:0000256" key="4">
    <source>
        <dbReference type="ARBA" id="ARBA00023069"/>
    </source>
</evidence>
<dbReference type="AlphaFoldDB" id="A0A2W5T2J3"/>
<dbReference type="Proteomes" id="UP000249061">
    <property type="component" value="Unassembled WGS sequence"/>
</dbReference>
<name>A0A2W5T2J3_9BACT</name>
<keyword evidence="4" id="KW-0969">Cilium</keyword>
<keyword evidence="3" id="KW-0963">Cytoplasm</keyword>
<dbReference type="PANTHER" id="PTHR45912:SF3">
    <property type="entry name" value="CILIA- AND FLAGELLA-ASSOCIATED PROTEIN 47"/>
    <property type="match status" value="1"/>
</dbReference>
<dbReference type="InterPro" id="IPR053879">
    <property type="entry name" value="HYDIN_VesB_CFA65-like_Ig"/>
</dbReference>
<evidence type="ECO:0000256" key="5">
    <source>
        <dbReference type="ARBA" id="ARBA00023273"/>
    </source>
</evidence>
<reference evidence="8 9" key="1">
    <citation type="submission" date="2017-08" db="EMBL/GenBank/DDBJ databases">
        <title>Infants hospitalized years apart are colonized by the same room-sourced microbial strains.</title>
        <authorList>
            <person name="Brooks B."/>
            <person name="Olm M.R."/>
            <person name="Firek B.A."/>
            <person name="Baker R."/>
            <person name="Thomas B.C."/>
            <person name="Morowitz M.J."/>
            <person name="Banfield J.F."/>
        </authorList>
    </citation>
    <scope>NUCLEOTIDE SEQUENCE [LARGE SCALE GENOMIC DNA]</scope>
    <source>
        <strain evidence="8">S2_003_000_R2_14</strain>
    </source>
</reference>
<protein>
    <recommendedName>
        <fullName evidence="7">HYDIN/VesB/CFA65-like Ig-like domain-containing protein</fullName>
    </recommendedName>
</protein>
<feature type="domain" description="HYDIN/VesB/CFA65-like Ig-like" evidence="7">
    <location>
        <begin position="63"/>
        <end position="162"/>
    </location>
</feature>
<feature type="chain" id="PRO_5015889096" description="HYDIN/VesB/CFA65-like Ig-like domain-containing protein" evidence="6">
    <location>
        <begin position="18"/>
        <end position="573"/>
    </location>
</feature>
<dbReference type="PROSITE" id="PS51257">
    <property type="entry name" value="PROKAR_LIPOPROTEIN"/>
    <property type="match status" value="1"/>
</dbReference>
<dbReference type="PANTHER" id="PTHR45912">
    <property type="entry name" value="CILIA- AND FLAGELLA-ASSOCIATED PROTEIN 47"/>
    <property type="match status" value="1"/>
</dbReference>
<keyword evidence="6" id="KW-0732">Signal</keyword>
<feature type="signal peptide" evidence="6">
    <location>
        <begin position="1"/>
        <end position="17"/>
    </location>
</feature>
<evidence type="ECO:0000313" key="8">
    <source>
        <dbReference type="EMBL" id="PZR05585.1"/>
    </source>
</evidence>
<dbReference type="EMBL" id="QFQP01000044">
    <property type="protein sequence ID" value="PZR05585.1"/>
    <property type="molecule type" value="Genomic_DNA"/>
</dbReference>
<comment type="subcellular location">
    <subcellularLocation>
        <location evidence="1">Cell projection</location>
        <location evidence="1">Cilium</location>
    </subcellularLocation>
    <subcellularLocation>
        <location evidence="2">Cytoplasm</location>
    </subcellularLocation>
</comment>
<gene>
    <name evidence="8" type="ORF">DI536_32245</name>
</gene>
<evidence type="ECO:0000259" key="7">
    <source>
        <dbReference type="Pfam" id="PF22544"/>
    </source>
</evidence>
<dbReference type="GO" id="GO:0005737">
    <property type="term" value="C:cytoplasm"/>
    <property type="evidence" value="ECO:0007669"/>
    <property type="project" value="UniProtKB-SubCell"/>
</dbReference>
<dbReference type="Pfam" id="PF22544">
    <property type="entry name" value="HYDIN_VesB_CFA65-like_Ig"/>
    <property type="match status" value="1"/>
</dbReference>
<evidence type="ECO:0000256" key="6">
    <source>
        <dbReference type="SAM" id="SignalP"/>
    </source>
</evidence>
<evidence type="ECO:0000256" key="1">
    <source>
        <dbReference type="ARBA" id="ARBA00004138"/>
    </source>
</evidence>
<evidence type="ECO:0000313" key="9">
    <source>
        <dbReference type="Proteomes" id="UP000249061"/>
    </source>
</evidence>
<sequence length="573" mass="61010">MRSLFPLLLASSLLATATGCEKTRIVSSACREDGDCEGGNLCDNYQCVPREAKSCEVVIEGNPILQPSPHTVDFGEVDTQAALTQTITIHNIGNCTLTLFEATLADPAAGFTCDLCDTTFPKEIWPGRSVDIQLSYTPSTVKQAATELTLLSDDKEYSTLRVPIKANYIGTPSLVATPSPVDFGYIAQGRQVRRTLTISNQGTGTAPVTITDVKLEPADTMDFALVPITTLPRELVPVTVDRTAVQSLEVRYTPRTSANHEADLVVTSSKGVITVPLKGTSSAAPKAGASPLMIDLGNVTLGTSAFATLTITNNEGGAPLKVSPAWGGMMFTTDFSITPQLIPDVAPNGYTEVQVQVTATREGVLQAILNLETNDPMKPTISIPVRATGVLGAGGEVVKIEMTYDNGADNAFDNDVRNVDMTLEHPYGYVCNKQTPNPTNWGNFGTASWLAFAPKEEPERIILADSRQDGTYRVQVSYLNDCASLPTELMAGILGISVEALIGYLTGGITIPGQDVGDLIQSLCFDKSGTAVTVKVFINGVLTAEKNTTLGRKGDTTYVLDLIRNNATFSVAP</sequence>
<dbReference type="NCBIfam" id="NF012200">
    <property type="entry name" value="choice_anch_D"/>
    <property type="match status" value="3"/>
</dbReference>
<dbReference type="InterPro" id="IPR013783">
    <property type="entry name" value="Ig-like_fold"/>
</dbReference>